<dbReference type="Pfam" id="PF13456">
    <property type="entry name" value="RVT_3"/>
    <property type="match status" value="1"/>
</dbReference>
<dbReference type="InterPro" id="IPR002156">
    <property type="entry name" value="RNaseH_domain"/>
</dbReference>
<dbReference type="InterPro" id="IPR036397">
    <property type="entry name" value="RNaseH_sf"/>
</dbReference>
<protein>
    <recommendedName>
        <fullName evidence="1">RNase H type-1 domain-containing protein</fullName>
    </recommendedName>
</protein>
<name>A0AAN9IAU3_CROPI</name>
<dbReference type="PROSITE" id="PS50879">
    <property type="entry name" value="RNASE_H_1"/>
    <property type="match status" value="1"/>
</dbReference>
<dbReference type="AlphaFoldDB" id="A0AAN9IAU3"/>
<dbReference type="Proteomes" id="UP001372338">
    <property type="component" value="Unassembled WGS sequence"/>
</dbReference>
<dbReference type="FunFam" id="3.30.420.10:FF:000076">
    <property type="entry name" value="RBR-type E3 ubiquitin transferase"/>
    <property type="match status" value="1"/>
</dbReference>
<feature type="domain" description="RNase H type-1" evidence="1">
    <location>
        <begin position="109"/>
        <end position="240"/>
    </location>
</feature>
<dbReference type="PANTHER" id="PTHR46387:SF40">
    <property type="entry name" value="POLYNUCLEOTIDYL TRANSFERASE, RIBONUCLEASE H-LIKE SUPERFAMILY PROTEIN"/>
    <property type="match status" value="1"/>
</dbReference>
<sequence length="253" mass="27637">MPTLWSCARSVISFYNKSEASYHKCTLVARSSSFSTNSGSPIINVPESELSTRKVSAPSSSSFSTLSPRPLIMKVPQSEPCKVAGSSSSFSTNSLRPATIHNFQPEASTCLSCILHFDGASKGNPGPAGAGAVLRAEDNSKVYRFREGVGHQTNNVAEYRALILGLKQAIKKGYKHIRAEGDSMLVCYQVQGKWKIKNQNMLVLCNEAKELKNKFLSFQINHVLREYNSEADAQANLAINLKDGQVEEDSASR</sequence>
<evidence type="ECO:0000313" key="3">
    <source>
        <dbReference type="Proteomes" id="UP001372338"/>
    </source>
</evidence>
<dbReference type="EMBL" id="JAYWIO010000004">
    <property type="protein sequence ID" value="KAK7266186.1"/>
    <property type="molecule type" value="Genomic_DNA"/>
</dbReference>
<evidence type="ECO:0000313" key="2">
    <source>
        <dbReference type="EMBL" id="KAK7266186.1"/>
    </source>
</evidence>
<dbReference type="InterPro" id="IPR012337">
    <property type="entry name" value="RNaseH-like_sf"/>
</dbReference>
<dbReference type="GO" id="GO:0004523">
    <property type="term" value="F:RNA-DNA hybrid ribonuclease activity"/>
    <property type="evidence" value="ECO:0007669"/>
    <property type="project" value="InterPro"/>
</dbReference>
<evidence type="ECO:0000259" key="1">
    <source>
        <dbReference type="PROSITE" id="PS50879"/>
    </source>
</evidence>
<keyword evidence="3" id="KW-1185">Reference proteome</keyword>
<dbReference type="SUPFAM" id="SSF53098">
    <property type="entry name" value="Ribonuclease H-like"/>
    <property type="match status" value="1"/>
</dbReference>
<accession>A0AAN9IAU3</accession>
<comment type="caution">
    <text evidence="2">The sequence shown here is derived from an EMBL/GenBank/DDBJ whole genome shotgun (WGS) entry which is preliminary data.</text>
</comment>
<dbReference type="CDD" id="cd09279">
    <property type="entry name" value="RNase_HI_like"/>
    <property type="match status" value="1"/>
</dbReference>
<organism evidence="2 3">
    <name type="scientific">Crotalaria pallida</name>
    <name type="common">Smooth rattlebox</name>
    <name type="synonym">Crotalaria striata</name>
    <dbReference type="NCBI Taxonomy" id="3830"/>
    <lineage>
        <taxon>Eukaryota</taxon>
        <taxon>Viridiplantae</taxon>
        <taxon>Streptophyta</taxon>
        <taxon>Embryophyta</taxon>
        <taxon>Tracheophyta</taxon>
        <taxon>Spermatophyta</taxon>
        <taxon>Magnoliopsida</taxon>
        <taxon>eudicotyledons</taxon>
        <taxon>Gunneridae</taxon>
        <taxon>Pentapetalae</taxon>
        <taxon>rosids</taxon>
        <taxon>fabids</taxon>
        <taxon>Fabales</taxon>
        <taxon>Fabaceae</taxon>
        <taxon>Papilionoideae</taxon>
        <taxon>50 kb inversion clade</taxon>
        <taxon>genistoids sensu lato</taxon>
        <taxon>core genistoids</taxon>
        <taxon>Crotalarieae</taxon>
        <taxon>Crotalaria</taxon>
    </lineage>
</organism>
<dbReference type="PANTHER" id="PTHR46387">
    <property type="entry name" value="POLYNUCLEOTIDYL TRANSFERASE, RIBONUCLEASE H-LIKE SUPERFAMILY PROTEIN"/>
    <property type="match status" value="1"/>
</dbReference>
<dbReference type="Gene3D" id="3.30.420.10">
    <property type="entry name" value="Ribonuclease H-like superfamily/Ribonuclease H"/>
    <property type="match status" value="1"/>
</dbReference>
<proteinExistence type="predicted"/>
<dbReference type="GO" id="GO:0003676">
    <property type="term" value="F:nucleic acid binding"/>
    <property type="evidence" value="ECO:0007669"/>
    <property type="project" value="InterPro"/>
</dbReference>
<reference evidence="2 3" key="1">
    <citation type="submission" date="2024-01" db="EMBL/GenBank/DDBJ databases">
        <title>The genomes of 5 underutilized Papilionoideae crops provide insights into root nodulation and disease resistanc.</title>
        <authorList>
            <person name="Yuan L."/>
        </authorList>
    </citation>
    <scope>NUCLEOTIDE SEQUENCE [LARGE SCALE GENOMIC DNA]</scope>
    <source>
        <strain evidence="2">ZHUSHIDOU_FW_LH</strain>
        <tissue evidence="2">Leaf</tissue>
    </source>
</reference>
<gene>
    <name evidence="2" type="ORF">RIF29_18828</name>
</gene>